<reference evidence="1 2" key="1">
    <citation type="submission" date="2023-01" db="EMBL/GenBank/DDBJ databases">
        <title>Novel species of the genus Vogesella isolated from rivers.</title>
        <authorList>
            <person name="Lu H."/>
        </authorList>
    </citation>
    <scope>NUCLEOTIDE SEQUENCE [LARGE SCALE GENOMIC DNA]</scope>
    <source>
        <strain evidence="1 2">SH7W</strain>
    </source>
</reference>
<name>A0ABT5I2Q4_VOGIN</name>
<accession>A0ABT5I2Q4</accession>
<gene>
    <name evidence="1" type="ORF">PQU93_05175</name>
</gene>
<sequence length="47" mass="5392">MEREKSQVKRDFWQDFRKKIGQLTVTGLVVMTMLANPVNSEKAPQGV</sequence>
<comment type="caution">
    <text evidence="1">The sequence shown here is derived from an EMBL/GenBank/DDBJ whole genome shotgun (WGS) entry which is preliminary data.</text>
</comment>
<evidence type="ECO:0000313" key="2">
    <source>
        <dbReference type="Proteomes" id="UP001221566"/>
    </source>
</evidence>
<organism evidence="1 2">
    <name type="scientific">Vogesella indigofera</name>
    <name type="common">Pseudomonas indigofera</name>
    <dbReference type="NCBI Taxonomy" id="45465"/>
    <lineage>
        <taxon>Bacteria</taxon>
        <taxon>Pseudomonadati</taxon>
        <taxon>Pseudomonadota</taxon>
        <taxon>Betaproteobacteria</taxon>
        <taxon>Neisseriales</taxon>
        <taxon>Chromobacteriaceae</taxon>
        <taxon>Vogesella</taxon>
    </lineage>
</organism>
<dbReference type="RefSeq" id="WP_272802559.1">
    <property type="nucleotide sequence ID" value="NZ_JAQQKY010000002.1"/>
</dbReference>
<evidence type="ECO:0000313" key="1">
    <source>
        <dbReference type="EMBL" id="MDC7690175.1"/>
    </source>
</evidence>
<keyword evidence="2" id="KW-1185">Reference proteome</keyword>
<proteinExistence type="predicted"/>
<dbReference type="Proteomes" id="UP001221566">
    <property type="component" value="Unassembled WGS sequence"/>
</dbReference>
<protein>
    <submittedName>
        <fullName evidence="1">Uncharacterized protein</fullName>
    </submittedName>
</protein>
<dbReference type="EMBL" id="JAQQKY010000002">
    <property type="protein sequence ID" value="MDC7690175.1"/>
    <property type="molecule type" value="Genomic_DNA"/>
</dbReference>